<organism evidence="16 17">
    <name type="scientific">Chlamydomonas eustigma</name>
    <dbReference type="NCBI Taxonomy" id="1157962"/>
    <lineage>
        <taxon>Eukaryota</taxon>
        <taxon>Viridiplantae</taxon>
        <taxon>Chlorophyta</taxon>
        <taxon>core chlorophytes</taxon>
        <taxon>Chlorophyceae</taxon>
        <taxon>CS clade</taxon>
        <taxon>Chlamydomonadales</taxon>
        <taxon>Chlamydomonadaceae</taxon>
        <taxon>Chlamydomonas</taxon>
    </lineage>
</organism>
<dbReference type="InterPro" id="IPR012340">
    <property type="entry name" value="NA-bd_OB-fold"/>
</dbReference>
<dbReference type="PROSITE" id="PS50126">
    <property type="entry name" value="S1"/>
    <property type="match status" value="1"/>
</dbReference>
<dbReference type="Gene3D" id="1.10.8.10">
    <property type="entry name" value="DNA helicase RuvA subunit, C-terminal domain"/>
    <property type="match status" value="2"/>
</dbReference>
<dbReference type="GO" id="GO:0070125">
    <property type="term" value="P:mitochondrial translational elongation"/>
    <property type="evidence" value="ECO:0007669"/>
    <property type="project" value="TreeGrafter"/>
</dbReference>
<comment type="similarity">
    <text evidence="2 12 13">Belongs to the EF-Ts family.</text>
</comment>
<keyword evidence="3" id="KW-0150">Chloroplast</keyword>
<comment type="subcellular location">
    <subcellularLocation>
        <location evidence="12">Mitochondrion</location>
    </subcellularLocation>
    <subcellularLocation>
        <location evidence="1">Plastid</location>
        <location evidence="1">Chloroplast</location>
    </subcellularLocation>
</comment>
<evidence type="ECO:0000313" key="17">
    <source>
        <dbReference type="Proteomes" id="UP000232323"/>
    </source>
</evidence>
<evidence type="ECO:0000256" key="11">
    <source>
        <dbReference type="ARBA" id="ARBA00065880"/>
    </source>
</evidence>
<dbReference type="Pfam" id="PF00575">
    <property type="entry name" value="S1"/>
    <property type="match status" value="1"/>
</dbReference>
<dbReference type="PANTHER" id="PTHR11741:SF10">
    <property type="entry name" value="POLYPROTEIN OF EF-TS, CHLOROPLASTIC"/>
    <property type="match status" value="1"/>
</dbReference>
<dbReference type="SUPFAM" id="SSF46934">
    <property type="entry name" value="UBA-like"/>
    <property type="match status" value="2"/>
</dbReference>
<evidence type="ECO:0000256" key="1">
    <source>
        <dbReference type="ARBA" id="ARBA00004229"/>
    </source>
</evidence>
<dbReference type="Pfam" id="PF00889">
    <property type="entry name" value="EF_TS"/>
    <property type="match status" value="2"/>
</dbReference>
<evidence type="ECO:0000256" key="14">
    <source>
        <dbReference type="SAM" id="MobiDB-lite"/>
    </source>
</evidence>
<reference evidence="16 17" key="1">
    <citation type="submission" date="2017-08" db="EMBL/GenBank/DDBJ databases">
        <title>Acidophilic green algal genome provides insights into adaptation to an acidic environment.</title>
        <authorList>
            <person name="Hirooka S."/>
            <person name="Hirose Y."/>
            <person name="Kanesaki Y."/>
            <person name="Higuchi S."/>
            <person name="Fujiwara T."/>
            <person name="Onuma R."/>
            <person name="Era A."/>
            <person name="Ohbayashi R."/>
            <person name="Uzuka A."/>
            <person name="Nozaki H."/>
            <person name="Yoshikawa H."/>
            <person name="Miyagishima S.Y."/>
        </authorList>
    </citation>
    <scope>NUCLEOTIDE SEQUENCE [LARGE SCALE GENOMIC DNA]</scope>
    <source>
        <strain evidence="16 17">NIES-2499</strain>
    </source>
</reference>
<feature type="region of interest" description="Disordered" evidence="14">
    <location>
        <begin position="160"/>
        <end position="180"/>
    </location>
</feature>
<dbReference type="SUPFAM" id="SSF54713">
    <property type="entry name" value="Elongation factor Ts (EF-Ts), dimerisation domain"/>
    <property type="match status" value="2"/>
</dbReference>
<dbReference type="FunFam" id="1.10.286.20:FF:000001">
    <property type="entry name" value="Elongation factor Ts"/>
    <property type="match status" value="2"/>
</dbReference>
<dbReference type="GO" id="GO:0003729">
    <property type="term" value="F:mRNA binding"/>
    <property type="evidence" value="ECO:0007669"/>
    <property type="project" value="UniProtKB-ARBA"/>
</dbReference>
<comment type="function">
    <text evidence="8 12 13">Associates with the EF-Tu.GDP complex and induces the exchange of GDP to GTP. It remains bound to the aminoacyl-tRNA.EF-Tu.GTP complex up to the GTP hydrolysis stage on the ribosome.</text>
</comment>
<dbReference type="InterPro" id="IPR001816">
    <property type="entry name" value="Transl_elong_EFTs/EF1B"/>
</dbReference>
<keyword evidence="4" id="KW-0934">Plastid</keyword>
<dbReference type="OrthoDB" id="277235at2759"/>
<dbReference type="FunFam" id="1.10.8.10:FF:000001">
    <property type="entry name" value="Elongation factor Ts"/>
    <property type="match status" value="2"/>
</dbReference>
<proteinExistence type="inferred from homology"/>
<evidence type="ECO:0000256" key="12">
    <source>
        <dbReference type="HAMAP-Rule" id="MF_03135"/>
    </source>
</evidence>
<dbReference type="HAMAP" id="MF_00050">
    <property type="entry name" value="EF_Ts"/>
    <property type="match status" value="2"/>
</dbReference>
<dbReference type="EMBL" id="BEGY01000044">
    <property type="protein sequence ID" value="GAX79678.1"/>
    <property type="molecule type" value="Genomic_DNA"/>
</dbReference>
<evidence type="ECO:0000256" key="13">
    <source>
        <dbReference type="RuleBase" id="RU000642"/>
    </source>
</evidence>
<comment type="caution">
    <text evidence="16">The sequence shown here is derived from an EMBL/GenBank/DDBJ whole genome shotgun (WGS) entry which is preliminary data.</text>
</comment>
<evidence type="ECO:0000256" key="5">
    <source>
        <dbReference type="ARBA" id="ARBA00022737"/>
    </source>
</evidence>
<keyword evidence="12" id="KW-0496">Mitochondrion</keyword>
<dbReference type="GO" id="GO:0009507">
    <property type="term" value="C:chloroplast"/>
    <property type="evidence" value="ECO:0007669"/>
    <property type="project" value="UniProtKB-SubCell"/>
</dbReference>
<dbReference type="FunFam" id="2.40.50.140:FF:000051">
    <property type="entry name" value="RNA-binding transcriptional accessory protein"/>
    <property type="match status" value="1"/>
</dbReference>
<sequence>MLKAASGKAVSYVQGPNARLNSVASVSKKRPVAFKGSRSHVTNFFASAEEGVNQQADTPVARNVVKAAKRVVTVPLASVKAGDEFEGTVTAVETFGAFVNFGAEKDGLVHISQLSNKFVSSASQVVKVNEKVKVRVLSFDSDSGKIALSMKSASGAMAGDISEVEGGDSEDVSGSQGDDFSPEEGHEFIYADSVADFQFPFQMEEEDAELTVNSVANFEEADSLEVEFISDLPIPLNELVTGKVTRVEESFALLSINYKGKEVKGFLERDEAKIPAAKLSAEDLSSFVDEGDEVPAYISSDFDDMKQYYKEGDLVQAFVLEYTDKGLNVTQYTDAEVEADGLELDDDDEGEISNEVLSVMGDLNSFDVMALEPEDLLEMEGIADEVALNGGAGQMNDSDAVADYKINGRGPLTGSLFTAAGDLSVPYINFPDRPSGKVSSYALNNINTVDKDFDGDEIFLEDLWQQTIHVPKDALKKLGLKIKIDENGEAEAVEREGVTATEDEDFMLNLSGDHKERVARFVADLLEEDEEEAELPALAMRRPVVMALAVQSISAADVKSLRDKTGAGMMDCKKALAENDGDAEKAVEWLRQKGLSGADKKAGRVAAEGAICTYIHPGSRLGVLLEVNCETDFVAASDKFQSLIGELGMIIAASDVLVVSPEDVPSEVLAKERDVEMGKEDLKSKPEAVRAKIVEGRIEKIKNTLALVNQDSLRDPSKAVSDIVKETIAAVGENIQIRRFIKFKLGEGMEKKNTDFAAEVAHQTQAKVSTPKVEEPKKEEATIPAKAAVQVAATVVKELRDKTGAGMMDCKKALAENNGDMEASVEWLRKKGLAGADKKAGRLAVEGVVASYIHPGSRLGVLLEVNCETDFVAASDGFQSLVNGLAMQIAASPQVQYVSAEDIPAEVFAREKAIEMGREDLLNKPVAIRAKIAEGRVQKLAQEMALLPQPYLMDQTKTVEQAVKEAIATIGEKISVRRFEKFVLGEGIEKKVLDLAADVAAMTSKSS</sequence>
<evidence type="ECO:0000256" key="4">
    <source>
        <dbReference type="ARBA" id="ARBA00022640"/>
    </source>
</evidence>
<feature type="domain" description="S1 motif" evidence="15">
    <location>
        <begin position="82"/>
        <end position="151"/>
    </location>
</feature>
<comment type="subunit">
    <text evidence="9">Associates transiently with chloroplast polysomes.</text>
</comment>
<dbReference type="PROSITE" id="PS01127">
    <property type="entry name" value="EF_TS_2"/>
    <property type="match status" value="2"/>
</dbReference>
<dbReference type="Gene3D" id="2.40.50.140">
    <property type="entry name" value="Nucleic acid-binding proteins"/>
    <property type="match status" value="1"/>
</dbReference>
<dbReference type="InterPro" id="IPR036402">
    <property type="entry name" value="EF-Ts_dimer_sf"/>
</dbReference>
<protein>
    <recommendedName>
        <fullName evidence="12">Elongation factor Ts, mitochondrial</fullName>
        <shortName evidence="12">EF-Ts</shortName>
        <shortName evidence="12">EF-TsMt</shortName>
    </recommendedName>
</protein>
<dbReference type="Gene3D" id="3.30.479.20">
    <property type="entry name" value="Elongation factor Ts, dimerisation domain"/>
    <property type="match status" value="2"/>
</dbReference>
<dbReference type="CDD" id="cd14275">
    <property type="entry name" value="UBA_EF-Ts"/>
    <property type="match status" value="2"/>
</dbReference>
<dbReference type="PROSITE" id="PS01126">
    <property type="entry name" value="EF_TS_1"/>
    <property type="match status" value="2"/>
</dbReference>
<dbReference type="Gene3D" id="1.10.286.20">
    <property type="match status" value="2"/>
</dbReference>
<keyword evidence="7 12" id="KW-0648">Protein biosynthesis</keyword>
<evidence type="ECO:0000256" key="6">
    <source>
        <dbReference type="ARBA" id="ARBA00022768"/>
    </source>
</evidence>
<comment type="subunit">
    <text evidence="11">Component of the chloroplast ribosome 30S and 70S subunits, as well as polysomes.</text>
</comment>
<gene>
    <name evidence="12" type="primary">EFTS</name>
    <name evidence="16" type="ORF">CEUSTIGMA_g7119.t1</name>
</gene>
<dbReference type="PANTHER" id="PTHR11741">
    <property type="entry name" value="ELONGATION FACTOR TS"/>
    <property type="match status" value="1"/>
</dbReference>
<evidence type="ECO:0000259" key="15">
    <source>
        <dbReference type="PROSITE" id="PS50126"/>
    </source>
</evidence>
<dbReference type="SMART" id="SM00316">
    <property type="entry name" value="S1"/>
    <property type="match status" value="2"/>
</dbReference>
<dbReference type="InterPro" id="IPR009060">
    <property type="entry name" value="UBA-like_sf"/>
</dbReference>
<name>A0A250X9C7_9CHLO</name>
<dbReference type="AlphaFoldDB" id="A0A250X9C7"/>
<keyword evidence="6 12" id="KW-0251">Elongation factor</keyword>
<feature type="compositionally biased region" description="Acidic residues" evidence="14">
    <location>
        <begin position="162"/>
        <end position="171"/>
    </location>
</feature>
<evidence type="ECO:0000256" key="7">
    <source>
        <dbReference type="ARBA" id="ARBA00022917"/>
    </source>
</evidence>
<dbReference type="InterPro" id="IPR003029">
    <property type="entry name" value="S1_domain"/>
</dbReference>
<dbReference type="InterPro" id="IPR014039">
    <property type="entry name" value="Transl_elong_EFTs/EF1B_dimer"/>
</dbReference>
<dbReference type="GO" id="GO:0005739">
    <property type="term" value="C:mitochondrion"/>
    <property type="evidence" value="ECO:0007669"/>
    <property type="project" value="UniProtKB-SubCell"/>
</dbReference>
<dbReference type="InterPro" id="IPR018101">
    <property type="entry name" value="Transl_elong_Ts_CS"/>
</dbReference>
<dbReference type="GO" id="GO:0003746">
    <property type="term" value="F:translation elongation factor activity"/>
    <property type="evidence" value="ECO:0007669"/>
    <property type="project" value="UniProtKB-UniRule"/>
</dbReference>
<dbReference type="SUPFAM" id="SSF50249">
    <property type="entry name" value="Nucleic acid-binding proteins"/>
    <property type="match status" value="1"/>
</dbReference>
<dbReference type="STRING" id="1157962.A0A250X9C7"/>
<evidence type="ECO:0000313" key="16">
    <source>
        <dbReference type="EMBL" id="GAX79678.1"/>
    </source>
</evidence>
<keyword evidence="5" id="KW-0677">Repeat</keyword>
<evidence type="ECO:0000256" key="2">
    <source>
        <dbReference type="ARBA" id="ARBA00005532"/>
    </source>
</evidence>
<comment type="subunit">
    <text evidence="10">Component of the chloroplast ribosome 70S subunit, and at low levels, present in polysomes.</text>
</comment>
<keyword evidence="17" id="KW-1185">Reference proteome</keyword>
<accession>A0A250X9C7</accession>
<evidence type="ECO:0000256" key="9">
    <source>
        <dbReference type="ARBA" id="ARBA00063456"/>
    </source>
</evidence>
<evidence type="ECO:0000256" key="8">
    <source>
        <dbReference type="ARBA" id="ARBA00025453"/>
    </source>
</evidence>
<evidence type="ECO:0000256" key="10">
    <source>
        <dbReference type="ARBA" id="ARBA00065253"/>
    </source>
</evidence>
<dbReference type="Proteomes" id="UP000232323">
    <property type="component" value="Unassembled WGS sequence"/>
</dbReference>
<evidence type="ECO:0000256" key="3">
    <source>
        <dbReference type="ARBA" id="ARBA00022528"/>
    </source>
</evidence>
<dbReference type="NCBIfam" id="TIGR00116">
    <property type="entry name" value="tsf"/>
    <property type="match status" value="2"/>
</dbReference>